<dbReference type="EMBL" id="FJOG01000043">
    <property type="protein sequence ID" value="CZR67287.1"/>
    <property type="molecule type" value="Genomic_DNA"/>
</dbReference>
<name>A0A1L7XQS9_9HELO</name>
<feature type="region of interest" description="Disordered" evidence="1">
    <location>
        <begin position="1"/>
        <end position="63"/>
    </location>
</feature>
<proteinExistence type="predicted"/>
<dbReference type="OrthoDB" id="10252740at2759"/>
<reference evidence="2 3" key="1">
    <citation type="submission" date="2016-03" db="EMBL/GenBank/DDBJ databases">
        <authorList>
            <person name="Ploux O."/>
        </authorList>
    </citation>
    <scope>NUCLEOTIDE SEQUENCE [LARGE SCALE GENOMIC DNA]</scope>
    <source>
        <strain evidence="2 3">UAMH 11012</strain>
    </source>
</reference>
<sequence length="167" mass="19145">MSERGGGQPSVASVTQSMQNLQVRVLTGSQAKDEATKKQDKEKRTAARKAKEMADKKRAERQQNYDKWDKASLNLAAYYSDRPVVNDPNRVKANFFEISFQPGREYREYRIELGHIDNEEPSNKEFRRRFITIFLARNPLSTSAIWASDYCSTIISMGKLYSTIGSH</sequence>
<organism evidence="2 3">
    <name type="scientific">Phialocephala subalpina</name>
    <dbReference type="NCBI Taxonomy" id="576137"/>
    <lineage>
        <taxon>Eukaryota</taxon>
        <taxon>Fungi</taxon>
        <taxon>Dikarya</taxon>
        <taxon>Ascomycota</taxon>
        <taxon>Pezizomycotina</taxon>
        <taxon>Leotiomycetes</taxon>
        <taxon>Helotiales</taxon>
        <taxon>Mollisiaceae</taxon>
        <taxon>Phialocephala</taxon>
        <taxon>Phialocephala fortinii species complex</taxon>
    </lineage>
</organism>
<evidence type="ECO:0000256" key="1">
    <source>
        <dbReference type="SAM" id="MobiDB-lite"/>
    </source>
</evidence>
<gene>
    <name evidence="2" type="ORF">PAC_17186</name>
</gene>
<dbReference type="Proteomes" id="UP000184330">
    <property type="component" value="Unassembled WGS sequence"/>
</dbReference>
<accession>A0A1L7XQS9</accession>
<evidence type="ECO:0000313" key="2">
    <source>
        <dbReference type="EMBL" id="CZR67287.1"/>
    </source>
</evidence>
<keyword evidence="3" id="KW-1185">Reference proteome</keyword>
<feature type="compositionally biased region" description="Polar residues" evidence="1">
    <location>
        <begin position="10"/>
        <end position="30"/>
    </location>
</feature>
<feature type="compositionally biased region" description="Basic and acidic residues" evidence="1">
    <location>
        <begin position="31"/>
        <end position="63"/>
    </location>
</feature>
<protein>
    <submittedName>
        <fullName evidence="2">Uncharacterized protein</fullName>
    </submittedName>
</protein>
<dbReference type="AlphaFoldDB" id="A0A1L7XQS9"/>
<evidence type="ECO:0000313" key="3">
    <source>
        <dbReference type="Proteomes" id="UP000184330"/>
    </source>
</evidence>